<evidence type="ECO:0000313" key="1">
    <source>
        <dbReference type="EMBL" id="KOO34069.1"/>
    </source>
</evidence>
<reference evidence="2" key="1">
    <citation type="journal article" date="2015" name="PLoS Genet.">
        <title>Genome Sequence and Transcriptome Analyses of Chrysochromulina tobin: Metabolic Tools for Enhanced Algal Fitness in the Prominent Order Prymnesiales (Haptophyceae).</title>
        <authorList>
            <person name="Hovde B.T."/>
            <person name="Deodato C.R."/>
            <person name="Hunsperger H.M."/>
            <person name="Ryken S.A."/>
            <person name="Yost W."/>
            <person name="Jha R.K."/>
            <person name="Patterson J."/>
            <person name="Monnat R.J. Jr."/>
            <person name="Barlow S.B."/>
            <person name="Starkenburg S.R."/>
            <person name="Cattolico R.A."/>
        </authorList>
    </citation>
    <scope>NUCLEOTIDE SEQUENCE</scope>
    <source>
        <strain evidence="2">CCMP291</strain>
    </source>
</reference>
<dbReference type="Proteomes" id="UP000037460">
    <property type="component" value="Unassembled WGS sequence"/>
</dbReference>
<dbReference type="EMBL" id="JWZX01001334">
    <property type="protein sequence ID" value="KOO34069.1"/>
    <property type="molecule type" value="Genomic_DNA"/>
</dbReference>
<evidence type="ECO:0000313" key="2">
    <source>
        <dbReference type="Proteomes" id="UP000037460"/>
    </source>
</evidence>
<comment type="caution">
    <text evidence="1">The sequence shown here is derived from an EMBL/GenBank/DDBJ whole genome shotgun (WGS) entry which is preliminary data.</text>
</comment>
<keyword evidence="2" id="KW-1185">Reference proteome</keyword>
<name>A0A0M0K5J1_9EUKA</name>
<accession>A0A0M0K5J1</accession>
<organism evidence="1 2">
    <name type="scientific">Chrysochromulina tobinii</name>
    <dbReference type="NCBI Taxonomy" id="1460289"/>
    <lineage>
        <taxon>Eukaryota</taxon>
        <taxon>Haptista</taxon>
        <taxon>Haptophyta</taxon>
        <taxon>Prymnesiophyceae</taxon>
        <taxon>Prymnesiales</taxon>
        <taxon>Chrysochromulinaceae</taxon>
        <taxon>Chrysochromulina</taxon>
    </lineage>
</organism>
<gene>
    <name evidence="1" type="ORF">Ctob_005518</name>
</gene>
<proteinExistence type="predicted"/>
<dbReference type="AlphaFoldDB" id="A0A0M0K5J1"/>
<sequence length="207" mass="22649">MVSILQLPNIGNEPTFALSFRVDADGTVRADRAANSKTVLEAFWADARVLETTSAKGGRLLLRYESPTKTRKNAQQTVDVRLCSSEGGPVAPPQGHATAPKPLLRPDLTVGELLLRARGDGDSGQPPGEWIVAEVYQQENVEQGTRSEYLVLTAYRRADTTDAIPRTVLSKQRVAAFLLPTDGAYFESLGKPVALYDYSYLMTRVSH</sequence>
<protein>
    <submittedName>
        <fullName evidence="1">Uncharacterized protein</fullName>
    </submittedName>
</protein>